<dbReference type="GeneID" id="8242104"/>
<organism evidence="3 4">
    <name type="scientific">Micromonas commoda (strain RCC299 / NOUM17 / CCMP2709)</name>
    <name type="common">Picoplanktonic green alga</name>
    <dbReference type="NCBI Taxonomy" id="296587"/>
    <lineage>
        <taxon>Eukaryota</taxon>
        <taxon>Viridiplantae</taxon>
        <taxon>Chlorophyta</taxon>
        <taxon>Mamiellophyceae</taxon>
        <taxon>Mamiellales</taxon>
        <taxon>Mamiellaceae</taxon>
        <taxon>Micromonas</taxon>
    </lineage>
</organism>
<dbReference type="InterPro" id="IPR049213">
    <property type="entry name" value="DUF6816"/>
</dbReference>
<feature type="region of interest" description="Disordered" evidence="1">
    <location>
        <begin position="1"/>
        <end position="41"/>
    </location>
</feature>
<evidence type="ECO:0000313" key="3">
    <source>
        <dbReference type="EMBL" id="ACO61746.1"/>
    </source>
</evidence>
<feature type="compositionally biased region" description="Low complexity" evidence="1">
    <location>
        <begin position="1"/>
        <end position="18"/>
    </location>
</feature>
<dbReference type="eggNOG" id="ENOG502S6Q5">
    <property type="taxonomic scope" value="Eukaryota"/>
</dbReference>
<evidence type="ECO:0000259" key="2">
    <source>
        <dbReference type="Pfam" id="PF20670"/>
    </source>
</evidence>
<evidence type="ECO:0000256" key="1">
    <source>
        <dbReference type="SAM" id="MobiDB-lite"/>
    </source>
</evidence>
<feature type="compositionally biased region" description="Basic and acidic residues" evidence="1">
    <location>
        <begin position="73"/>
        <end position="82"/>
    </location>
</feature>
<dbReference type="Proteomes" id="UP000002009">
    <property type="component" value="Chromosome 3"/>
</dbReference>
<dbReference type="InParanoid" id="C1E1I3"/>
<protein>
    <recommendedName>
        <fullName evidence="2">DUF6816 domain-containing protein</fullName>
    </recommendedName>
</protein>
<feature type="region of interest" description="Disordered" evidence="1">
    <location>
        <begin position="63"/>
        <end position="88"/>
    </location>
</feature>
<dbReference type="OMA" id="NQRSEEY"/>
<dbReference type="Pfam" id="PF20670">
    <property type="entry name" value="DUF6816"/>
    <property type="match status" value="1"/>
</dbReference>
<name>C1E1I3_MICCC</name>
<keyword evidence="4" id="KW-1185">Reference proteome</keyword>
<dbReference type="KEGG" id="mis:MICPUN_56883"/>
<dbReference type="OrthoDB" id="497803at2759"/>
<evidence type="ECO:0000313" key="4">
    <source>
        <dbReference type="Proteomes" id="UP000002009"/>
    </source>
</evidence>
<reference evidence="3 4" key="1">
    <citation type="journal article" date="2009" name="Science">
        <title>Green evolution and dynamic adaptations revealed by genomes of the marine picoeukaryotes Micromonas.</title>
        <authorList>
            <person name="Worden A.Z."/>
            <person name="Lee J.H."/>
            <person name="Mock T."/>
            <person name="Rouze P."/>
            <person name="Simmons M.P."/>
            <person name="Aerts A.L."/>
            <person name="Allen A.E."/>
            <person name="Cuvelier M.L."/>
            <person name="Derelle E."/>
            <person name="Everett M.V."/>
            <person name="Foulon E."/>
            <person name="Grimwood J."/>
            <person name="Gundlach H."/>
            <person name="Henrissat B."/>
            <person name="Napoli C."/>
            <person name="McDonald S.M."/>
            <person name="Parker M.S."/>
            <person name="Rombauts S."/>
            <person name="Salamov A."/>
            <person name="Von Dassow P."/>
            <person name="Badger J.H."/>
            <person name="Coutinho P.M."/>
            <person name="Demir E."/>
            <person name="Dubchak I."/>
            <person name="Gentemann C."/>
            <person name="Eikrem W."/>
            <person name="Gready J.E."/>
            <person name="John U."/>
            <person name="Lanier W."/>
            <person name="Lindquist E.A."/>
            <person name="Lucas S."/>
            <person name="Mayer K.F."/>
            <person name="Moreau H."/>
            <person name="Not F."/>
            <person name="Otillar R."/>
            <person name="Panaud O."/>
            <person name="Pangilinan J."/>
            <person name="Paulsen I."/>
            <person name="Piegu B."/>
            <person name="Poliakov A."/>
            <person name="Robbens S."/>
            <person name="Schmutz J."/>
            <person name="Toulza E."/>
            <person name="Wyss T."/>
            <person name="Zelensky A."/>
            <person name="Zhou K."/>
            <person name="Armbrust E.V."/>
            <person name="Bhattacharya D."/>
            <person name="Goodenough U.W."/>
            <person name="Van de Peer Y."/>
            <person name="Grigoriev I.V."/>
        </authorList>
    </citation>
    <scope>NUCLEOTIDE SEQUENCE [LARGE SCALE GENOMIC DNA]</scope>
    <source>
        <strain evidence="4">RCC299 / NOUM17</strain>
    </source>
</reference>
<dbReference type="AlphaFoldDB" id="C1E1I3"/>
<sequence length="377" mass="40596">MGSGLLAAAPLGIAASAPRSRRRTRRAPVNVAATSASGEDGLERVENCSGCLRPESCPCPKAIRRAKQKQQQRRRETSRRDEDDAAPGRRAVLSALGAVAMGGGGAVVPGNPAVAMENGLISEAWSAISGAPSDLTFPEDFLGTWLCYSTLTRVDTLQGDELVQDIAVVNRARKDVGQQIVYPMRFIKNDQGRVVMDRAYNVVRMAEATARAYNVIDSVEWDVNDPNVLRGRIGADGRSVFFRVNQRSEEYPAPDRIETSEVAQIVFDGGDNGGYAPTPTDDSVPAAIPAMALGPDGTRDPSGAAKATKVKSSRTFTKWKFRSAEAAGDGPAIVAGQTVYDYLTSFDPGFIESRGQPVTQYTYKLALFRANKYNLEN</sequence>
<dbReference type="RefSeq" id="XP_002500488.1">
    <property type="nucleotide sequence ID" value="XM_002500442.1"/>
</dbReference>
<proteinExistence type="predicted"/>
<gene>
    <name evidence="3" type="ORF">MICPUN_56883</name>
</gene>
<dbReference type="EMBL" id="CP001324">
    <property type="protein sequence ID" value="ACO61746.1"/>
    <property type="molecule type" value="Genomic_DNA"/>
</dbReference>
<feature type="compositionally biased region" description="Basic residues" evidence="1">
    <location>
        <begin position="63"/>
        <end position="72"/>
    </location>
</feature>
<feature type="domain" description="DUF6816" evidence="2">
    <location>
        <begin position="130"/>
        <end position="370"/>
    </location>
</feature>
<accession>C1E1I3</accession>